<dbReference type="OrthoDB" id="6500128at2759"/>
<keyword evidence="9" id="KW-1185">Reference proteome</keyword>
<dbReference type="GO" id="GO:0016887">
    <property type="term" value="F:ATP hydrolysis activity"/>
    <property type="evidence" value="ECO:0007669"/>
    <property type="project" value="InterPro"/>
</dbReference>
<organism evidence="8 9">
    <name type="scientific">Antrodiella citrinella</name>
    <dbReference type="NCBI Taxonomy" id="2447956"/>
    <lineage>
        <taxon>Eukaryota</taxon>
        <taxon>Fungi</taxon>
        <taxon>Dikarya</taxon>
        <taxon>Basidiomycota</taxon>
        <taxon>Agaricomycotina</taxon>
        <taxon>Agaricomycetes</taxon>
        <taxon>Polyporales</taxon>
        <taxon>Steccherinaceae</taxon>
        <taxon>Antrodiella</taxon>
    </lineage>
</organism>
<dbReference type="Gene3D" id="3.40.50.300">
    <property type="entry name" value="P-loop containing nucleotide triphosphate hydrolases"/>
    <property type="match status" value="2"/>
</dbReference>
<dbReference type="GO" id="GO:0016020">
    <property type="term" value="C:membrane"/>
    <property type="evidence" value="ECO:0007669"/>
    <property type="project" value="UniProtKB-SubCell"/>
</dbReference>
<evidence type="ECO:0000256" key="4">
    <source>
        <dbReference type="ARBA" id="ARBA00023136"/>
    </source>
</evidence>
<sequence>MVKVRTLGAVIHVLSADGATSTPGIVINVFLAISIGSFALVMKYKVHYHFIYVRDIYLPSTAITQARSAAAKLYEKVDRVPVIDSLSSEDVQPSTCTGRDHVHRFFQLPLASDRAYPETPHPDIPSWETGCVDRYQRVRQIGLVSQKPTLFAATLEGNVAHGFIGTPAEDAAEEKFKLIKVACIKTNADGFISKLPLGYDTLVLECGFLLSGGQKQRIDIARAIASDPRILLLDEATSALDTQTKETKGIVQNALEKAAAGRTTITIALCPSTIKHADCIHIMGDGIVLESGTHNEPLSKLDGLYARLVHAQELRDNSDSDITASDSDCIIDMEKQAVDEIPLDKDENSIGGLTSSLSSNPPESQWFNWYHIRGRVIILKDQHNKKAHEHSVHVACEAAAAIRTVASLTCENDCCKIYSETLEEPLKRSNRTAIWSNTIYVFSQSMSFWVSALVFWYGARLVSHQEVTTFHFFVALMSTTFGAMQAGNVFRFVPDMSSAGSAAANILTLLDAVPLIDSESTERTVPESYPTRPGVPVLRGLNLTVEKGRYVALVGANGYGKSTTIRLIERFYDPFAGAVYIDDHPVTDLNIAEYRKYMALVS</sequence>
<dbReference type="Proteomes" id="UP000308730">
    <property type="component" value="Unassembled WGS sequence"/>
</dbReference>
<dbReference type="InterPro" id="IPR039421">
    <property type="entry name" value="Type_1_exporter"/>
</dbReference>
<dbReference type="PROSITE" id="PS50929">
    <property type="entry name" value="ABC_TM1F"/>
    <property type="match status" value="1"/>
</dbReference>
<dbReference type="SUPFAM" id="SSF90123">
    <property type="entry name" value="ABC transporter transmembrane region"/>
    <property type="match status" value="1"/>
</dbReference>
<dbReference type="CDD" id="cd18578">
    <property type="entry name" value="ABC_6TM_Pgp_ABCB1_D2_like"/>
    <property type="match status" value="1"/>
</dbReference>
<feature type="domain" description="ABC transmembrane type-1" evidence="7">
    <location>
        <begin position="397"/>
        <end position="498"/>
    </location>
</feature>
<evidence type="ECO:0000256" key="2">
    <source>
        <dbReference type="ARBA" id="ARBA00022692"/>
    </source>
</evidence>
<dbReference type="AlphaFoldDB" id="A0A4S4MQG7"/>
<dbReference type="InterPro" id="IPR011527">
    <property type="entry name" value="ABC1_TM_dom"/>
</dbReference>
<evidence type="ECO:0000256" key="3">
    <source>
        <dbReference type="ARBA" id="ARBA00022989"/>
    </source>
</evidence>
<dbReference type="PROSITE" id="PS00211">
    <property type="entry name" value="ABC_TRANSPORTER_1"/>
    <property type="match status" value="1"/>
</dbReference>
<evidence type="ECO:0008006" key="10">
    <source>
        <dbReference type="Google" id="ProtNLM"/>
    </source>
</evidence>
<dbReference type="InterPro" id="IPR036640">
    <property type="entry name" value="ABC1_TM_sf"/>
</dbReference>
<dbReference type="EMBL" id="SGPM01000185">
    <property type="protein sequence ID" value="THH28346.1"/>
    <property type="molecule type" value="Genomic_DNA"/>
</dbReference>
<feature type="transmembrane region" description="Helical" evidence="5">
    <location>
        <begin position="437"/>
        <end position="458"/>
    </location>
</feature>
<gene>
    <name evidence="8" type="ORF">EUX98_g5845</name>
</gene>
<dbReference type="PANTHER" id="PTHR24221:SF503">
    <property type="entry name" value="MITOCHONDRIAL POTASSIUM CHANNEL ATP-BINDING SUBUNIT"/>
    <property type="match status" value="1"/>
</dbReference>
<dbReference type="GO" id="GO:0140359">
    <property type="term" value="F:ABC-type transporter activity"/>
    <property type="evidence" value="ECO:0007669"/>
    <property type="project" value="InterPro"/>
</dbReference>
<dbReference type="InterPro" id="IPR017871">
    <property type="entry name" value="ABC_transporter-like_CS"/>
</dbReference>
<dbReference type="InterPro" id="IPR027417">
    <property type="entry name" value="P-loop_NTPase"/>
</dbReference>
<evidence type="ECO:0000256" key="1">
    <source>
        <dbReference type="ARBA" id="ARBA00004141"/>
    </source>
</evidence>
<protein>
    <recommendedName>
        <fullName evidence="10">ABC transporter domain-containing protein</fullName>
    </recommendedName>
</protein>
<dbReference type="Pfam" id="PF00005">
    <property type="entry name" value="ABC_tran"/>
    <property type="match status" value="2"/>
</dbReference>
<reference evidence="8 9" key="1">
    <citation type="submission" date="2019-02" db="EMBL/GenBank/DDBJ databases">
        <title>Genome sequencing of the rare red list fungi Antrodiella citrinella (Flaviporus citrinellus).</title>
        <authorList>
            <person name="Buettner E."/>
            <person name="Kellner H."/>
        </authorList>
    </citation>
    <scope>NUCLEOTIDE SEQUENCE [LARGE SCALE GENOMIC DNA]</scope>
    <source>
        <strain evidence="8 9">DSM 108506</strain>
    </source>
</reference>
<evidence type="ECO:0000256" key="5">
    <source>
        <dbReference type="SAM" id="Phobius"/>
    </source>
</evidence>
<evidence type="ECO:0000313" key="8">
    <source>
        <dbReference type="EMBL" id="THH28346.1"/>
    </source>
</evidence>
<keyword evidence="2 5" id="KW-0812">Transmembrane</keyword>
<name>A0A4S4MQG7_9APHY</name>
<evidence type="ECO:0000313" key="9">
    <source>
        <dbReference type="Proteomes" id="UP000308730"/>
    </source>
</evidence>
<keyword evidence="3 5" id="KW-1133">Transmembrane helix</keyword>
<dbReference type="Pfam" id="PF00664">
    <property type="entry name" value="ABC_membrane"/>
    <property type="match status" value="1"/>
</dbReference>
<keyword evidence="4 5" id="KW-0472">Membrane</keyword>
<dbReference type="SUPFAM" id="SSF52540">
    <property type="entry name" value="P-loop containing nucleoside triphosphate hydrolases"/>
    <property type="match status" value="2"/>
</dbReference>
<evidence type="ECO:0000259" key="6">
    <source>
        <dbReference type="PROSITE" id="PS50893"/>
    </source>
</evidence>
<dbReference type="InterPro" id="IPR003439">
    <property type="entry name" value="ABC_transporter-like_ATP-bd"/>
</dbReference>
<feature type="transmembrane region" description="Helical" evidence="5">
    <location>
        <begin position="470"/>
        <end position="490"/>
    </location>
</feature>
<dbReference type="PROSITE" id="PS50893">
    <property type="entry name" value="ABC_TRANSPORTER_2"/>
    <property type="match status" value="1"/>
</dbReference>
<proteinExistence type="predicted"/>
<dbReference type="PANTHER" id="PTHR24221">
    <property type="entry name" value="ATP-BINDING CASSETTE SUB-FAMILY B"/>
    <property type="match status" value="1"/>
</dbReference>
<dbReference type="Gene3D" id="1.20.1560.10">
    <property type="entry name" value="ABC transporter type 1, transmembrane domain"/>
    <property type="match status" value="2"/>
</dbReference>
<feature type="transmembrane region" description="Helical" evidence="5">
    <location>
        <begin position="25"/>
        <end position="44"/>
    </location>
</feature>
<evidence type="ECO:0000259" key="7">
    <source>
        <dbReference type="PROSITE" id="PS50929"/>
    </source>
</evidence>
<feature type="domain" description="ABC transporter" evidence="6">
    <location>
        <begin position="51"/>
        <end position="310"/>
    </location>
</feature>
<comment type="caution">
    <text evidence="8">The sequence shown here is derived from an EMBL/GenBank/DDBJ whole genome shotgun (WGS) entry which is preliminary data.</text>
</comment>
<dbReference type="GO" id="GO:0005524">
    <property type="term" value="F:ATP binding"/>
    <property type="evidence" value="ECO:0007669"/>
    <property type="project" value="InterPro"/>
</dbReference>
<accession>A0A4S4MQG7</accession>
<comment type="subcellular location">
    <subcellularLocation>
        <location evidence="1">Membrane</location>
        <topology evidence="1">Multi-pass membrane protein</topology>
    </subcellularLocation>
</comment>